<dbReference type="PANTHER" id="PTHR43132:SF2">
    <property type="entry name" value="ARSENICAL RESISTANCE OPERON REPRESSOR ARSR-RELATED"/>
    <property type="match status" value="1"/>
</dbReference>
<dbReference type="InterPro" id="IPR036388">
    <property type="entry name" value="WH-like_DNA-bd_sf"/>
</dbReference>
<evidence type="ECO:0000313" key="5">
    <source>
        <dbReference type="EMBL" id="APZ42739.1"/>
    </source>
</evidence>
<dbReference type="GO" id="GO:0003677">
    <property type="term" value="F:DNA binding"/>
    <property type="evidence" value="ECO:0007669"/>
    <property type="project" value="UniProtKB-KW"/>
</dbReference>
<dbReference type="NCBIfam" id="NF033788">
    <property type="entry name" value="HTH_metalloreg"/>
    <property type="match status" value="1"/>
</dbReference>
<evidence type="ECO:0000259" key="4">
    <source>
        <dbReference type="PROSITE" id="PS50987"/>
    </source>
</evidence>
<name>A0A1P8UFY4_9GAMM</name>
<dbReference type="Proteomes" id="UP000243807">
    <property type="component" value="Chromosome"/>
</dbReference>
<organism evidence="5 6">
    <name type="scientific">Acidihalobacter ferrooxydans</name>
    <dbReference type="NCBI Taxonomy" id="1765967"/>
    <lineage>
        <taxon>Bacteria</taxon>
        <taxon>Pseudomonadati</taxon>
        <taxon>Pseudomonadota</taxon>
        <taxon>Gammaproteobacteria</taxon>
        <taxon>Chromatiales</taxon>
        <taxon>Ectothiorhodospiraceae</taxon>
        <taxon>Acidihalobacter</taxon>
    </lineage>
</organism>
<dbReference type="Gene3D" id="1.10.10.10">
    <property type="entry name" value="Winged helix-like DNA-binding domain superfamily/Winged helix DNA-binding domain"/>
    <property type="match status" value="1"/>
</dbReference>
<evidence type="ECO:0000313" key="6">
    <source>
        <dbReference type="Proteomes" id="UP000243807"/>
    </source>
</evidence>
<dbReference type="Pfam" id="PF12840">
    <property type="entry name" value="HTH_20"/>
    <property type="match status" value="1"/>
</dbReference>
<proteinExistence type="predicted"/>
<keyword evidence="1" id="KW-0805">Transcription regulation</keyword>
<dbReference type="RefSeq" id="WP_076836388.1">
    <property type="nucleotide sequence ID" value="NZ_CP019434.1"/>
</dbReference>
<dbReference type="InterPro" id="IPR036390">
    <property type="entry name" value="WH_DNA-bd_sf"/>
</dbReference>
<evidence type="ECO:0000256" key="3">
    <source>
        <dbReference type="ARBA" id="ARBA00023163"/>
    </source>
</evidence>
<dbReference type="AlphaFoldDB" id="A0A1P8UFY4"/>
<dbReference type="SUPFAM" id="SSF46785">
    <property type="entry name" value="Winged helix' DNA-binding domain"/>
    <property type="match status" value="1"/>
</dbReference>
<dbReference type="EMBL" id="CP019434">
    <property type="protein sequence ID" value="APZ42739.1"/>
    <property type="molecule type" value="Genomic_DNA"/>
</dbReference>
<dbReference type="OrthoDB" id="5297460at2"/>
<keyword evidence="2" id="KW-0238">DNA-binding</keyword>
<evidence type="ECO:0000256" key="2">
    <source>
        <dbReference type="ARBA" id="ARBA00023125"/>
    </source>
</evidence>
<dbReference type="InterPro" id="IPR051011">
    <property type="entry name" value="Metal_resp_trans_reg"/>
</dbReference>
<dbReference type="SMART" id="SM00418">
    <property type="entry name" value="HTH_ARSR"/>
    <property type="match status" value="1"/>
</dbReference>
<dbReference type="PANTHER" id="PTHR43132">
    <property type="entry name" value="ARSENICAL RESISTANCE OPERON REPRESSOR ARSR-RELATED"/>
    <property type="match status" value="1"/>
</dbReference>
<protein>
    <recommendedName>
        <fullName evidence="4">HTH arsR-type domain-containing protein</fullName>
    </recommendedName>
</protein>
<dbReference type="InterPro" id="IPR001845">
    <property type="entry name" value="HTH_ArsR_DNA-bd_dom"/>
</dbReference>
<dbReference type="InterPro" id="IPR011991">
    <property type="entry name" value="ArsR-like_HTH"/>
</dbReference>
<evidence type="ECO:0000256" key="1">
    <source>
        <dbReference type="ARBA" id="ARBA00023015"/>
    </source>
</evidence>
<dbReference type="PRINTS" id="PR00778">
    <property type="entry name" value="HTHARSR"/>
</dbReference>
<dbReference type="GO" id="GO:0003700">
    <property type="term" value="F:DNA-binding transcription factor activity"/>
    <property type="evidence" value="ECO:0007669"/>
    <property type="project" value="InterPro"/>
</dbReference>
<feature type="domain" description="HTH arsR-type" evidence="4">
    <location>
        <begin position="1"/>
        <end position="96"/>
    </location>
</feature>
<accession>A0A1P8UFY4</accession>
<dbReference type="KEGG" id="afy:BW247_06215"/>
<sequence length="117" mass="12383">MDEDTYIAQKLAALSHPARLKMIRLLVQAGPDGIAAGKLGEACGLAANAVTFHLQKLSHAGLIKSRREGQFILYSAQFDALLDMTQALTGACCADSKDKCGERCPTRNAAASQAIAH</sequence>
<keyword evidence="3" id="KW-0804">Transcription</keyword>
<dbReference type="CDD" id="cd00090">
    <property type="entry name" value="HTH_ARSR"/>
    <property type="match status" value="1"/>
</dbReference>
<gene>
    <name evidence="5" type="ORF">BW247_06215</name>
</gene>
<reference evidence="5 6" key="1">
    <citation type="submission" date="2017-01" db="EMBL/GenBank/DDBJ databases">
        <title>Draft sequence of Acidihalobacter ferrooxidans strain DSM 14175 (strain V8).</title>
        <authorList>
            <person name="Khaleque H.N."/>
            <person name="Ramsay J.P."/>
            <person name="Murphy R.J.T."/>
            <person name="Kaksonen A.H."/>
            <person name="Boxall N.J."/>
            <person name="Watkin E.L.J."/>
        </authorList>
    </citation>
    <scope>NUCLEOTIDE SEQUENCE [LARGE SCALE GENOMIC DNA]</scope>
    <source>
        <strain evidence="5 6">V8</strain>
    </source>
</reference>
<dbReference type="STRING" id="1765967.BW247_06215"/>
<dbReference type="PROSITE" id="PS50987">
    <property type="entry name" value="HTH_ARSR_2"/>
    <property type="match status" value="1"/>
</dbReference>
<keyword evidence="6" id="KW-1185">Reference proteome</keyword>